<dbReference type="Gene3D" id="2.60.120.200">
    <property type="match status" value="1"/>
</dbReference>
<evidence type="ECO:0000313" key="3">
    <source>
        <dbReference type="EMBL" id="SEF71547.1"/>
    </source>
</evidence>
<dbReference type="InterPro" id="IPR050546">
    <property type="entry name" value="Glycosyl_Hydrlase_16"/>
</dbReference>
<dbReference type="AlphaFoldDB" id="A0A1H5UBB1"/>
<comment type="similarity">
    <text evidence="1">Belongs to the glycosyl hydrolase 16 family.</text>
</comment>
<organism evidence="3 4">
    <name type="scientific">Halpernia humi</name>
    <dbReference type="NCBI Taxonomy" id="493375"/>
    <lineage>
        <taxon>Bacteria</taxon>
        <taxon>Pseudomonadati</taxon>
        <taxon>Bacteroidota</taxon>
        <taxon>Flavobacteriia</taxon>
        <taxon>Flavobacteriales</taxon>
        <taxon>Weeksellaceae</taxon>
        <taxon>Chryseobacterium group</taxon>
        <taxon>Halpernia</taxon>
    </lineage>
</organism>
<dbReference type="SUPFAM" id="SSF49899">
    <property type="entry name" value="Concanavalin A-like lectins/glucanases"/>
    <property type="match status" value="1"/>
</dbReference>
<dbReference type="Pfam" id="PF00722">
    <property type="entry name" value="Glyco_hydro_16"/>
    <property type="match status" value="1"/>
</dbReference>
<feature type="domain" description="GH16" evidence="2">
    <location>
        <begin position="36"/>
        <end position="276"/>
    </location>
</feature>
<reference evidence="4" key="1">
    <citation type="submission" date="2016-10" db="EMBL/GenBank/DDBJ databases">
        <authorList>
            <person name="Varghese N."/>
            <person name="Submissions S."/>
        </authorList>
    </citation>
    <scope>NUCLEOTIDE SEQUENCE [LARGE SCALE GENOMIC DNA]</scope>
    <source>
        <strain evidence="4">DSM 21580</strain>
    </source>
</reference>
<dbReference type="Proteomes" id="UP000236738">
    <property type="component" value="Unassembled WGS sequence"/>
</dbReference>
<dbReference type="PROSITE" id="PS51762">
    <property type="entry name" value="GH16_2"/>
    <property type="match status" value="1"/>
</dbReference>
<keyword evidence="3" id="KW-0378">Hydrolase</keyword>
<dbReference type="GO" id="GO:0004553">
    <property type="term" value="F:hydrolase activity, hydrolyzing O-glycosyl compounds"/>
    <property type="evidence" value="ECO:0007669"/>
    <property type="project" value="InterPro"/>
</dbReference>
<accession>A0A1H5UBB1</accession>
<keyword evidence="4" id="KW-1185">Reference proteome</keyword>
<protein>
    <submittedName>
        <fullName evidence="3">Glycosyl hydrolases family 16</fullName>
    </submittedName>
</protein>
<dbReference type="InterPro" id="IPR000757">
    <property type="entry name" value="Beta-glucanase-like"/>
</dbReference>
<sequence>MKQSILYKVSSFLALSIGLLTVNSCQRDAVQDLQNHNWKLVWNDEFNGNAGSAPDAKNWSFDIGTGNSGWGNQELETYTSRPENVSLDGDGNLVITAKSEAYNGSQFTSGRIKTKGLFATTYGKIEARIKTPYGPGIWPAFWMLGADEDTNTWPNCGEIDIMELRGQQPNVINGTVHGPGYSGGAAITKQYGLQNDRFDKAFHNFSVEWSPNQINFFVDNFLYQSITPDKVTGKWVFDHDFFIILNLAVGGNYVGYPSSLTPFPQTMTVDYVRVYK</sequence>
<dbReference type="PANTHER" id="PTHR10963">
    <property type="entry name" value="GLYCOSYL HYDROLASE-RELATED"/>
    <property type="match status" value="1"/>
</dbReference>
<evidence type="ECO:0000259" key="2">
    <source>
        <dbReference type="PROSITE" id="PS51762"/>
    </source>
</evidence>
<dbReference type="EMBL" id="FNUS01000001">
    <property type="protein sequence ID" value="SEF71547.1"/>
    <property type="molecule type" value="Genomic_DNA"/>
</dbReference>
<dbReference type="RefSeq" id="WP_103912710.1">
    <property type="nucleotide sequence ID" value="NZ_FNUS01000001.1"/>
</dbReference>
<evidence type="ECO:0000313" key="4">
    <source>
        <dbReference type="Proteomes" id="UP000236738"/>
    </source>
</evidence>
<dbReference type="InterPro" id="IPR013320">
    <property type="entry name" value="ConA-like_dom_sf"/>
</dbReference>
<proteinExistence type="inferred from homology"/>
<name>A0A1H5UBB1_9FLAO</name>
<dbReference type="OrthoDB" id="9809583at2"/>
<dbReference type="CDD" id="cd08023">
    <property type="entry name" value="GH16_laminarinase_like"/>
    <property type="match status" value="1"/>
</dbReference>
<dbReference type="GO" id="GO:0005975">
    <property type="term" value="P:carbohydrate metabolic process"/>
    <property type="evidence" value="ECO:0007669"/>
    <property type="project" value="InterPro"/>
</dbReference>
<dbReference type="PANTHER" id="PTHR10963:SF55">
    <property type="entry name" value="GLYCOSIDE HYDROLASE FAMILY 16 PROTEIN"/>
    <property type="match status" value="1"/>
</dbReference>
<gene>
    <name evidence="3" type="ORF">SAMN05421847_0709</name>
</gene>
<evidence type="ECO:0000256" key="1">
    <source>
        <dbReference type="ARBA" id="ARBA00006865"/>
    </source>
</evidence>